<reference evidence="2 3" key="1">
    <citation type="submission" date="2019-08" db="EMBL/GenBank/DDBJ databases">
        <title>Draft genome sequences of two oriental melons (Cucumis melo L. var makuwa).</title>
        <authorList>
            <person name="Kwon S.-Y."/>
        </authorList>
    </citation>
    <scope>NUCLEOTIDE SEQUENCE [LARGE SCALE GENOMIC DNA]</scope>
    <source>
        <strain evidence="3">cv. Chang Bougi</strain>
        <tissue evidence="2">Leaf</tissue>
    </source>
</reference>
<feature type="compositionally biased region" description="Basic residues" evidence="1">
    <location>
        <begin position="161"/>
        <end position="174"/>
    </location>
</feature>
<dbReference type="GO" id="GO:0019632">
    <property type="term" value="P:shikimate metabolic process"/>
    <property type="evidence" value="ECO:0007669"/>
    <property type="project" value="TreeGrafter"/>
</dbReference>
<evidence type="ECO:0000256" key="1">
    <source>
        <dbReference type="SAM" id="MobiDB-lite"/>
    </source>
</evidence>
<dbReference type="PANTHER" id="PTHR21089:SF1">
    <property type="entry name" value="BIFUNCTIONAL 3-DEHYDROQUINATE DEHYDRATASE_SHIKIMATE DEHYDROGENASE, CHLOROPLASTIC"/>
    <property type="match status" value="1"/>
</dbReference>
<dbReference type="Gene3D" id="3.40.50.720">
    <property type="entry name" value="NAD(P)-binding Rossmann-like Domain"/>
    <property type="match status" value="1"/>
</dbReference>
<gene>
    <name evidence="2" type="ORF">E5676_scaffold255G00240</name>
</gene>
<name>A0A5D3CQ54_CUCMM</name>
<organism evidence="2 3">
    <name type="scientific">Cucumis melo var. makuwa</name>
    <name type="common">Oriental melon</name>
    <dbReference type="NCBI Taxonomy" id="1194695"/>
    <lineage>
        <taxon>Eukaryota</taxon>
        <taxon>Viridiplantae</taxon>
        <taxon>Streptophyta</taxon>
        <taxon>Embryophyta</taxon>
        <taxon>Tracheophyta</taxon>
        <taxon>Spermatophyta</taxon>
        <taxon>Magnoliopsida</taxon>
        <taxon>eudicotyledons</taxon>
        <taxon>Gunneridae</taxon>
        <taxon>Pentapetalae</taxon>
        <taxon>rosids</taxon>
        <taxon>fabids</taxon>
        <taxon>Cucurbitales</taxon>
        <taxon>Cucurbitaceae</taxon>
        <taxon>Benincaseae</taxon>
        <taxon>Cucumis</taxon>
    </lineage>
</organism>
<comment type="caution">
    <text evidence="2">The sequence shown here is derived from an EMBL/GenBank/DDBJ whole genome shotgun (WGS) entry which is preliminary data.</text>
</comment>
<protein>
    <submittedName>
        <fullName evidence="2">Bifunctional 3-dehydroquinate dehydratase/shikimate dehydrogenase</fullName>
    </submittedName>
</protein>
<dbReference type="PANTHER" id="PTHR21089">
    <property type="entry name" value="SHIKIMATE DEHYDROGENASE"/>
    <property type="match status" value="1"/>
</dbReference>
<proteinExistence type="predicted"/>
<accession>A0A5D3CQ54</accession>
<sequence length="174" mass="18783">MPIGAVNFLFLIRRQSDEKLCGYNTDCYGAISAIEVGLPGLHNDSSTVGSCLAGKAQLVVVIGAGGVGKALACGAKHKGSARIVIANHPFGFDNFLHEDRARELADHVGGQSESPGDLENFHPENGMILTNATRIGMHPKVDELPFQRFEAQEPAMEASSRKHNSSISRRRQKF</sequence>
<dbReference type="Proteomes" id="UP000321947">
    <property type="component" value="Unassembled WGS sequence"/>
</dbReference>
<dbReference type="GO" id="GO:0009423">
    <property type="term" value="P:chorismate biosynthetic process"/>
    <property type="evidence" value="ECO:0007669"/>
    <property type="project" value="TreeGrafter"/>
</dbReference>
<evidence type="ECO:0000313" key="2">
    <source>
        <dbReference type="EMBL" id="TYK12449.1"/>
    </source>
</evidence>
<dbReference type="Gene3D" id="3.40.50.10860">
    <property type="entry name" value="Leucine Dehydrogenase, chain A, domain 1"/>
    <property type="match status" value="1"/>
</dbReference>
<dbReference type="SUPFAM" id="SSF51735">
    <property type="entry name" value="NAD(P)-binding Rossmann-fold domains"/>
    <property type="match status" value="1"/>
</dbReference>
<dbReference type="InterPro" id="IPR022893">
    <property type="entry name" value="Shikimate_DH_fam"/>
</dbReference>
<dbReference type="InterPro" id="IPR036291">
    <property type="entry name" value="NAD(P)-bd_dom_sf"/>
</dbReference>
<dbReference type="AlphaFoldDB" id="A0A5D3CQ54"/>
<dbReference type="GO" id="GO:0004764">
    <property type="term" value="F:shikimate 3-dehydrogenase (NADP+) activity"/>
    <property type="evidence" value="ECO:0007669"/>
    <property type="project" value="InterPro"/>
</dbReference>
<evidence type="ECO:0000313" key="3">
    <source>
        <dbReference type="Proteomes" id="UP000321947"/>
    </source>
</evidence>
<feature type="region of interest" description="Disordered" evidence="1">
    <location>
        <begin position="149"/>
        <end position="174"/>
    </location>
</feature>
<dbReference type="EMBL" id="SSTD01010113">
    <property type="protein sequence ID" value="TYK12449.1"/>
    <property type="molecule type" value="Genomic_DNA"/>
</dbReference>